<dbReference type="Gene3D" id="3.10.350.10">
    <property type="entry name" value="LysM domain"/>
    <property type="match status" value="1"/>
</dbReference>
<sequence length="90" mass="10324">MKRKLMSKIIILIILSIMFALPFAIHVKGISNKKESIKVVVYPGDTLWSIAAEKNSGYRDVRQLIYEIRKINNLKSPVIYPGQELEIPIK</sequence>
<dbReference type="OrthoDB" id="1716479at2"/>
<dbReference type="EMBL" id="SOAZ01000006">
    <property type="protein sequence ID" value="TDT61533.1"/>
    <property type="molecule type" value="Genomic_DNA"/>
</dbReference>
<dbReference type="Proteomes" id="UP000295325">
    <property type="component" value="Unassembled WGS sequence"/>
</dbReference>
<dbReference type="AlphaFoldDB" id="A0A4R7KTP6"/>
<dbReference type="SMART" id="SM00257">
    <property type="entry name" value="LysM"/>
    <property type="match status" value="1"/>
</dbReference>
<dbReference type="PROSITE" id="PS51782">
    <property type="entry name" value="LYSM"/>
    <property type="match status" value="1"/>
</dbReference>
<dbReference type="Pfam" id="PF01476">
    <property type="entry name" value="LysM"/>
    <property type="match status" value="1"/>
</dbReference>
<gene>
    <name evidence="2" type="ORF">EDD71_10617</name>
</gene>
<evidence type="ECO:0000259" key="1">
    <source>
        <dbReference type="PROSITE" id="PS51782"/>
    </source>
</evidence>
<dbReference type="InterPro" id="IPR018392">
    <property type="entry name" value="LysM"/>
</dbReference>
<dbReference type="CDD" id="cd00118">
    <property type="entry name" value="LysM"/>
    <property type="match status" value="1"/>
</dbReference>
<evidence type="ECO:0000313" key="2">
    <source>
        <dbReference type="EMBL" id="TDT61533.1"/>
    </source>
</evidence>
<dbReference type="SUPFAM" id="SSF54106">
    <property type="entry name" value="LysM domain"/>
    <property type="match status" value="1"/>
</dbReference>
<reference evidence="2 3" key="1">
    <citation type="submission" date="2019-03" db="EMBL/GenBank/DDBJ databases">
        <title>Genomic Encyclopedia of Type Strains, Phase IV (KMG-IV): sequencing the most valuable type-strain genomes for metagenomic binning, comparative biology and taxonomic classification.</title>
        <authorList>
            <person name="Goeker M."/>
        </authorList>
    </citation>
    <scope>NUCLEOTIDE SEQUENCE [LARGE SCALE GENOMIC DNA]</scope>
    <source>
        <strain evidence="2 3">DSM 24455</strain>
    </source>
</reference>
<proteinExistence type="predicted"/>
<name>A0A4R7KTP6_9CLOT</name>
<evidence type="ECO:0000313" key="3">
    <source>
        <dbReference type="Proteomes" id="UP000295325"/>
    </source>
</evidence>
<dbReference type="InterPro" id="IPR036779">
    <property type="entry name" value="LysM_dom_sf"/>
</dbReference>
<feature type="domain" description="LysM" evidence="1">
    <location>
        <begin position="37"/>
        <end position="87"/>
    </location>
</feature>
<organism evidence="2 3">
    <name type="scientific">Fonticella tunisiensis</name>
    <dbReference type="NCBI Taxonomy" id="1096341"/>
    <lineage>
        <taxon>Bacteria</taxon>
        <taxon>Bacillati</taxon>
        <taxon>Bacillota</taxon>
        <taxon>Clostridia</taxon>
        <taxon>Eubacteriales</taxon>
        <taxon>Clostridiaceae</taxon>
        <taxon>Fonticella</taxon>
    </lineage>
</organism>
<accession>A0A4R7KTP6</accession>
<keyword evidence="3" id="KW-1185">Reference proteome</keyword>
<dbReference type="RefSeq" id="WP_133627648.1">
    <property type="nucleotide sequence ID" value="NZ_SOAZ01000006.1"/>
</dbReference>
<protein>
    <submittedName>
        <fullName evidence="2">LysM domain-containing protein</fullName>
    </submittedName>
</protein>
<comment type="caution">
    <text evidence="2">The sequence shown here is derived from an EMBL/GenBank/DDBJ whole genome shotgun (WGS) entry which is preliminary data.</text>
</comment>